<keyword evidence="1" id="KW-0472">Membrane</keyword>
<evidence type="ECO:0000256" key="1">
    <source>
        <dbReference type="SAM" id="Phobius"/>
    </source>
</evidence>
<name>A0A953J9P2_9BACT</name>
<keyword evidence="1" id="KW-0812">Transmembrane</keyword>
<comment type="caution">
    <text evidence="2">The sequence shown here is derived from an EMBL/GenBank/DDBJ whole genome shotgun (WGS) entry which is preliminary data.</text>
</comment>
<reference evidence="2" key="1">
    <citation type="journal article" date="2021" name="bioRxiv">
        <title>Unraveling nitrogen, sulfur and carbon metabolic pathways and microbial community transcriptional responses to substrate deprivation and toxicity stresses in a bioreactor mimicking anoxic brackish coastal sediment conditions.</title>
        <authorList>
            <person name="Martins P.D."/>
            <person name="Echeveste M.J."/>
            <person name="Arshad A."/>
            <person name="Kurth J."/>
            <person name="Ouboter H."/>
            <person name="Jetten M.S.M."/>
            <person name="Welte C.U."/>
        </authorList>
    </citation>
    <scope>NUCLEOTIDE SEQUENCE</scope>
    <source>
        <strain evidence="2">MAG_39</strain>
    </source>
</reference>
<protein>
    <submittedName>
        <fullName evidence="2">PA2779 family protein</fullName>
    </submittedName>
</protein>
<dbReference type="NCBIfam" id="NF033919">
    <property type="entry name" value="PA2779_fam"/>
    <property type="match status" value="1"/>
</dbReference>
<dbReference type="InterPro" id="IPR046735">
    <property type="entry name" value="PA2779-like"/>
</dbReference>
<dbReference type="Pfam" id="PF20332">
    <property type="entry name" value="DUF6627"/>
    <property type="match status" value="1"/>
</dbReference>
<proteinExistence type="predicted"/>
<accession>A0A953J9P2</accession>
<evidence type="ECO:0000313" key="3">
    <source>
        <dbReference type="Proteomes" id="UP000705867"/>
    </source>
</evidence>
<keyword evidence="1" id="KW-1133">Transmembrane helix</keyword>
<dbReference type="InterPro" id="IPR016924">
    <property type="entry name" value="UCP029543"/>
</dbReference>
<organism evidence="2 3">
    <name type="scientific">Candidatus Nitrobium versatile</name>
    <dbReference type="NCBI Taxonomy" id="2884831"/>
    <lineage>
        <taxon>Bacteria</taxon>
        <taxon>Pseudomonadati</taxon>
        <taxon>Nitrospirota</taxon>
        <taxon>Nitrospiria</taxon>
        <taxon>Nitrospirales</taxon>
        <taxon>Nitrospiraceae</taxon>
        <taxon>Candidatus Nitrobium</taxon>
    </lineage>
</organism>
<dbReference type="PIRSF" id="PIRSF029543">
    <property type="entry name" value="UCP029543"/>
    <property type="match status" value="1"/>
</dbReference>
<dbReference type="AlphaFoldDB" id="A0A953J9P2"/>
<feature type="transmembrane region" description="Helical" evidence="1">
    <location>
        <begin position="7"/>
        <end position="23"/>
    </location>
</feature>
<feature type="transmembrane region" description="Helical" evidence="1">
    <location>
        <begin position="100"/>
        <end position="120"/>
    </location>
</feature>
<dbReference type="Proteomes" id="UP000705867">
    <property type="component" value="Unassembled WGS sequence"/>
</dbReference>
<dbReference type="EMBL" id="JAIOIV010000055">
    <property type="protein sequence ID" value="MBZ0155917.1"/>
    <property type="molecule type" value="Genomic_DNA"/>
</dbReference>
<reference evidence="2" key="2">
    <citation type="submission" date="2021-08" db="EMBL/GenBank/DDBJ databases">
        <authorList>
            <person name="Dalcin Martins P."/>
        </authorList>
    </citation>
    <scope>NUCLEOTIDE SEQUENCE</scope>
    <source>
        <strain evidence="2">MAG_39</strain>
    </source>
</reference>
<gene>
    <name evidence="2" type="ORF">K8I29_06845</name>
</gene>
<evidence type="ECO:0000313" key="2">
    <source>
        <dbReference type="EMBL" id="MBZ0155917.1"/>
    </source>
</evidence>
<sequence>MKALKRYVAWYLVVAMFLIGIAPKSEAGFAPSGEIALAQVDRASDLQKVQSVLETKMVRDRLEKLGFTQEEIQSRLSRLSDQQIHELALNLDQIKAGGDGLGVVIAVLVIILLIIVILNLTGHRVLVR</sequence>